<comment type="caution">
    <text evidence="1">The sequence shown here is derived from an EMBL/GenBank/DDBJ whole genome shotgun (WGS) entry which is preliminary data.</text>
</comment>
<dbReference type="RefSeq" id="WP_062952345.1">
    <property type="nucleotide sequence ID" value="NZ_LPVY01000020.1"/>
</dbReference>
<evidence type="ECO:0000313" key="1">
    <source>
        <dbReference type="EMBL" id="KZB62853.1"/>
    </source>
</evidence>
<proteinExistence type="predicted"/>
<dbReference type="Pfam" id="PF07386">
    <property type="entry name" value="DUF1499"/>
    <property type="match status" value="1"/>
</dbReference>
<reference evidence="1 2" key="1">
    <citation type="submission" date="2015-12" db="EMBL/GenBank/DDBJ databases">
        <title>Genome sequence of Thalassospira lucentensis MCCC 1A02072.</title>
        <authorList>
            <person name="Lu L."/>
            <person name="Lai Q."/>
            <person name="Shao Z."/>
            <person name="Qian P."/>
        </authorList>
    </citation>
    <scope>NUCLEOTIDE SEQUENCE [LARGE SCALE GENOMIC DNA]</scope>
    <source>
        <strain evidence="1 2">MCCC 1A02072</strain>
    </source>
</reference>
<accession>A0A154L393</accession>
<evidence type="ECO:0008006" key="3">
    <source>
        <dbReference type="Google" id="ProtNLM"/>
    </source>
</evidence>
<sequence>MKRLAIVLAWLLFVGGLTFAVIRFSGLLDSMLVAGEPADISLGPDIELPKSPTYFLICPLEACPSTHRNAQSPAFDAAPDTVATALQATAGELGMKLVEGDGLSLELRFLARTPIFRFPDWVDVKVIPSEQGGSRVFAYSRSVYGNDDFGQNEKRLKSWMAATVALIGQQAVPQN</sequence>
<protein>
    <recommendedName>
        <fullName evidence="3">DUF1499 domain-containing protein</fullName>
    </recommendedName>
</protein>
<gene>
    <name evidence="1" type="ORF">AUP42_02010</name>
</gene>
<dbReference type="Proteomes" id="UP000076335">
    <property type="component" value="Unassembled WGS sequence"/>
</dbReference>
<name>A0A154L393_9PROT</name>
<organism evidence="1 2">
    <name type="scientific">Thalassospira lucentensis</name>
    <dbReference type="NCBI Taxonomy" id="168935"/>
    <lineage>
        <taxon>Bacteria</taxon>
        <taxon>Pseudomonadati</taxon>
        <taxon>Pseudomonadota</taxon>
        <taxon>Alphaproteobacteria</taxon>
        <taxon>Rhodospirillales</taxon>
        <taxon>Thalassospiraceae</taxon>
        <taxon>Thalassospira</taxon>
    </lineage>
</organism>
<dbReference type="OrthoDB" id="8479024at2"/>
<dbReference type="InterPro" id="IPR010865">
    <property type="entry name" value="DUF1499"/>
</dbReference>
<dbReference type="AlphaFoldDB" id="A0A154L393"/>
<evidence type="ECO:0000313" key="2">
    <source>
        <dbReference type="Proteomes" id="UP000076335"/>
    </source>
</evidence>
<dbReference type="EMBL" id="LPVY01000020">
    <property type="protein sequence ID" value="KZB62853.1"/>
    <property type="molecule type" value="Genomic_DNA"/>
</dbReference>